<dbReference type="InterPro" id="IPR001296">
    <property type="entry name" value="Glyco_trans_1"/>
</dbReference>
<evidence type="ECO:0000259" key="2">
    <source>
        <dbReference type="Pfam" id="PF00534"/>
    </source>
</evidence>
<evidence type="ECO:0000256" key="1">
    <source>
        <dbReference type="ARBA" id="ARBA00022679"/>
    </source>
</evidence>
<dbReference type="GO" id="GO:0016757">
    <property type="term" value="F:glycosyltransferase activity"/>
    <property type="evidence" value="ECO:0007669"/>
    <property type="project" value="InterPro"/>
</dbReference>
<feature type="domain" description="Glycosyl transferase family 1" evidence="2">
    <location>
        <begin position="206"/>
        <end position="359"/>
    </location>
</feature>
<keyword evidence="1" id="KW-0808">Transferase</keyword>
<dbReference type="Pfam" id="PF00534">
    <property type="entry name" value="Glycos_transf_1"/>
    <property type="match status" value="1"/>
</dbReference>
<reference evidence="3 4" key="1">
    <citation type="submission" date="2017-09" db="EMBL/GenBank/DDBJ databases">
        <title>Depth-based differentiation of microbial function through sediment-hosted aquifers and enrichment of novel symbionts in the deep terrestrial subsurface.</title>
        <authorList>
            <person name="Probst A.J."/>
            <person name="Ladd B."/>
            <person name="Jarett J.K."/>
            <person name="Geller-Mcgrath D.E."/>
            <person name="Sieber C.M."/>
            <person name="Emerson J.B."/>
            <person name="Anantharaman K."/>
            <person name="Thomas B.C."/>
            <person name="Malmstrom R."/>
            <person name="Stieglmeier M."/>
            <person name="Klingl A."/>
            <person name="Woyke T."/>
            <person name="Ryan C.M."/>
            <person name="Banfield J.F."/>
        </authorList>
    </citation>
    <scope>NUCLEOTIDE SEQUENCE [LARGE SCALE GENOMIC DNA]</scope>
    <source>
        <strain evidence="3">CG11_big_fil_rev_8_21_14_0_20_39_34</strain>
    </source>
</reference>
<sequence length="386" mass="44636">MILGIDASKANKENKTGVEWYAYFLIEEYKKIFHQGEKVILYSQEPLRGELGKLPPGWQSKVLKWPSFRFCLWTQIRLSLEMLFHPPDVLFIPAHVFPLIHPKKTVMMVHDIAAYRTPESFSQFERLYSLWSAKYAVKNLWRVIVPTVFTKSEILEFLQKGKKLDPEKIGSFAEKMHVVYHGYAPEFHPYEQTEQTRSILKKYTISKPYIISIGRLEEKKNTASIIDAYGLFRERNPDMSLQLVLVGNPGYGYKKVEEALQRSNYREDIILAGWVPQDDLPCLLSFAEIFLFPSVYEGFGIPVLESFAAGTPVLASNIPALCEVGGEAATYIEFKDQEEIARTIEAILKIDTLKEEKRMRGLERVKNFSWKNCAERTFQILEEKTN</sequence>
<comment type="caution">
    <text evidence="3">The sequence shown here is derived from an EMBL/GenBank/DDBJ whole genome shotgun (WGS) entry which is preliminary data.</text>
</comment>
<name>A0A2H0N428_9BACT</name>
<accession>A0A2H0N428</accession>
<dbReference type="EMBL" id="PCWN01000011">
    <property type="protein sequence ID" value="PIR03652.1"/>
    <property type="molecule type" value="Genomic_DNA"/>
</dbReference>
<organism evidence="3 4">
    <name type="scientific">Candidatus Magasanikbacteria bacterium CG11_big_fil_rev_8_21_14_0_20_39_34</name>
    <dbReference type="NCBI Taxonomy" id="1974653"/>
    <lineage>
        <taxon>Bacteria</taxon>
        <taxon>Candidatus Magasanikiibacteriota</taxon>
    </lineage>
</organism>
<dbReference type="PANTHER" id="PTHR46401:SF2">
    <property type="entry name" value="GLYCOSYLTRANSFERASE WBBK-RELATED"/>
    <property type="match status" value="1"/>
</dbReference>
<dbReference type="SUPFAM" id="SSF53756">
    <property type="entry name" value="UDP-Glycosyltransferase/glycogen phosphorylase"/>
    <property type="match status" value="1"/>
</dbReference>
<evidence type="ECO:0000313" key="3">
    <source>
        <dbReference type="EMBL" id="PIR03652.1"/>
    </source>
</evidence>
<dbReference type="CDD" id="cd03809">
    <property type="entry name" value="GT4_MtfB-like"/>
    <property type="match status" value="1"/>
</dbReference>
<evidence type="ECO:0000313" key="4">
    <source>
        <dbReference type="Proteomes" id="UP000229600"/>
    </source>
</evidence>
<gene>
    <name evidence="3" type="ORF">COV59_05710</name>
</gene>
<dbReference type="PANTHER" id="PTHR46401">
    <property type="entry name" value="GLYCOSYLTRANSFERASE WBBK-RELATED"/>
    <property type="match status" value="1"/>
</dbReference>
<dbReference type="Gene3D" id="3.40.50.2000">
    <property type="entry name" value="Glycogen Phosphorylase B"/>
    <property type="match status" value="1"/>
</dbReference>
<protein>
    <recommendedName>
        <fullName evidence="2">Glycosyl transferase family 1 domain-containing protein</fullName>
    </recommendedName>
</protein>
<dbReference type="AlphaFoldDB" id="A0A2H0N428"/>
<dbReference type="Proteomes" id="UP000229600">
    <property type="component" value="Unassembled WGS sequence"/>
</dbReference>
<proteinExistence type="predicted"/>